<dbReference type="InterPro" id="IPR036864">
    <property type="entry name" value="Zn2-C6_fun-type_DNA-bd_sf"/>
</dbReference>
<dbReference type="Gene3D" id="4.10.240.10">
    <property type="entry name" value="Zn(2)-C6 fungal-type DNA-binding domain"/>
    <property type="match status" value="1"/>
</dbReference>
<gene>
    <name evidence="5" type="ORF">CEP51_014517</name>
</gene>
<dbReference type="InterPro" id="IPR007219">
    <property type="entry name" value="XnlR_reg_dom"/>
</dbReference>
<feature type="region of interest" description="Disordered" evidence="3">
    <location>
        <begin position="690"/>
        <end position="765"/>
    </location>
</feature>
<evidence type="ECO:0000313" key="6">
    <source>
        <dbReference type="Proteomes" id="UP000287972"/>
    </source>
</evidence>
<protein>
    <recommendedName>
        <fullName evidence="4">Zn(2)-C6 fungal-type domain-containing protein</fullName>
    </recommendedName>
</protein>
<dbReference type="AlphaFoldDB" id="A0A428PRE3"/>
<evidence type="ECO:0000256" key="2">
    <source>
        <dbReference type="ARBA" id="ARBA00023242"/>
    </source>
</evidence>
<organism evidence="5 6">
    <name type="scientific">Fusarium floridanum</name>
    <dbReference type="NCBI Taxonomy" id="1325733"/>
    <lineage>
        <taxon>Eukaryota</taxon>
        <taxon>Fungi</taxon>
        <taxon>Dikarya</taxon>
        <taxon>Ascomycota</taxon>
        <taxon>Pezizomycotina</taxon>
        <taxon>Sordariomycetes</taxon>
        <taxon>Hypocreomycetidae</taxon>
        <taxon>Hypocreales</taxon>
        <taxon>Nectriaceae</taxon>
        <taxon>Fusarium</taxon>
        <taxon>Fusarium solani species complex</taxon>
    </lineage>
</organism>
<evidence type="ECO:0000313" key="5">
    <source>
        <dbReference type="EMBL" id="RSL55652.1"/>
    </source>
</evidence>
<dbReference type="SUPFAM" id="SSF57701">
    <property type="entry name" value="Zn2/Cys6 DNA-binding domain"/>
    <property type="match status" value="1"/>
</dbReference>
<accession>A0A428PRE3</accession>
<dbReference type="Pfam" id="PF00172">
    <property type="entry name" value="Zn_clus"/>
    <property type="match status" value="1"/>
</dbReference>
<dbReference type="PROSITE" id="PS50048">
    <property type="entry name" value="ZN2_CY6_FUNGAL_2"/>
    <property type="match status" value="1"/>
</dbReference>
<dbReference type="PROSITE" id="PS00463">
    <property type="entry name" value="ZN2_CY6_FUNGAL_1"/>
    <property type="match status" value="1"/>
</dbReference>
<feature type="region of interest" description="Disordered" evidence="3">
    <location>
        <begin position="70"/>
        <end position="131"/>
    </location>
</feature>
<dbReference type="GO" id="GO:0003677">
    <property type="term" value="F:DNA binding"/>
    <property type="evidence" value="ECO:0007669"/>
    <property type="project" value="InterPro"/>
</dbReference>
<evidence type="ECO:0000256" key="1">
    <source>
        <dbReference type="ARBA" id="ARBA00022723"/>
    </source>
</evidence>
<dbReference type="EMBL" id="NKCL01000684">
    <property type="protein sequence ID" value="RSL55652.1"/>
    <property type="molecule type" value="Genomic_DNA"/>
</dbReference>
<name>A0A428PRE3_9HYPO</name>
<sequence>MNHDPTSAITPSVATRRPQKRAAHACLRCRTRKVRCNVSISGVPCMNCRLDGDECEVSWTRRTKRYWEAKSLAARRPATSQPPRTPPDNAGNPDSVFEKDEGLDHNDETASLVGGVPVTTNTEDERTKLGPWRRDDPVPAACYISYSYYQFLVISNISSLAEQDFQFLELQGCLHVLRPQILDQFVRQYFLHMHPMLPLLDEGAFWDAYTQRAGCREPRQKISLLLFQAMMFACCSYVPQATLSMLGLKTARAARAVFYRQALLLFNFETESSSITRSQAALLLASWSFSSYDVPRKPNIPWLSIAIQHARDAEAHNYEAFDEKSEDYSLRKRLWWCCIIRDRIFGLGMRRGILITPDHFAVGHHSHLGHHDLVGECHRSLVHDTETKIRLAEILELLVELCIILTDVLQLAFPIEDRLRPGGPHVEVLGQIRSWRSALRRWHDQATVRLPDFSSPPESIKRHGSVVLFSNLVAMYYYSTKVALGHYEILKLATNPKTSVTTPPDFITLKDSHFELQDAALGTTECLEKLIHLRLVRWLPITAVSCTALPLLLHLVGVEKLSSSKAAADSSHSKLMNHRLGILSRAMDTYQLQYEGVDWVTDTISHIIRLARAGSTPSTEQPRIVQDQSSTAIDDGVGVLTFQPVWYLRLAFTIDVAFGKGRLPEAQVFLPSCSFRDVILAEIGPSEDYLKGPINSAPEVQQTDDGPQATMRAAPSAQDVKMADKACSTSPEDDSNPGFGAWETKKEAKPADGSEEKLDDDDTDTSLDLRCEQESMSTEYEHHVAQGLEMLAQCGCEGLGGSDLDIALSML</sequence>
<dbReference type="InterPro" id="IPR052761">
    <property type="entry name" value="Fungal_Detox/Toxin_TFs"/>
</dbReference>
<feature type="compositionally biased region" description="Basic and acidic residues" evidence="3">
    <location>
        <begin position="743"/>
        <end position="756"/>
    </location>
</feature>
<dbReference type="Pfam" id="PF04082">
    <property type="entry name" value="Fungal_trans"/>
    <property type="match status" value="1"/>
</dbReference>
<feature type="compositionally biased region" description="Basic and acidic residues" evidence="3">
    <location>
        <begin position="96"/>
        <end position="108"/>
    </location>
</feature>
<dbReference type="CDD" id="cd12148">
    <property type="entry name" value="fungal_TF_MHR"/>
    <property type="match status" value="1"/>
</dbReference>
<evidence type="ECO:0000256" key="3">
    <source>
        <dbReference type="SAM" id="MobiDB-lite"/>
    </source>
</evidence>
<dbReference type="GO" id="GO:0008270">
    <property type="term" value="F:zinc ion binding"/>
    <property type="evidence" value="ECO:0007669"/>
    <property type="project" value="InterPro"/>
</dbReference>
<dbReference type="GO" id="GO:0000981">
    <property type="term" value="F:DNA-binding transcription factor activity, RNA polymerase II-specific"/>
    <property type="evidence" value="ECO:0007669"/>
    <property type="project" value="InterPro"/>
</dbReference>
<dbReference type="PANTHER" id="PTHR47425">
    <property type="entry name" value="FARB-RELATED"/>
    <property type="match status" value="1"/>
</dbReference>
<dbReference type="GO" id="GO:0006351">
    <property type="term" value="P:DNA-templated transcription"/>
    <property type="evidence" value="ECO:0007669"/>
    <property type="project" value="InterPro"/>
</dbReference>
<reference evidence="5 6" key="1">
    <citation type="submission" date="2017-06" db="EMBL/GenBank/DDBJ databases">
        <title>Comparative genomic analysis of Ambrosia Fusariam Clade fungi.</title>
        <authorList>
            <person name="Stajich J.E."/>
            <person name="Carrillo J."/>
            <person name="Kijimoto T."/>
            <person name="Eskalen A."/>
            <person name="O'Donnell K."/>
            <person name="Kasson M."/>
        </authorList>
    </citation>
    <scope>NUCLEOTIDE SEQUENCE [LARGE SCALE GENOMIC DNA]</scope>
    <source>
        <strain evidence="5 6">NRRL62606</strain>
    </source>
</reference>
<dbReference type="PANTHER" id="PTHR47425:SF2">
    <property type="entry name" value="FARB-RELATED"/>
    <property type="match status" value="1"/>
</dbReference>
<keyword evidence="6" id="KW-1185">Reference proteome</keyword>
<keyword evidence="1" id="KW-0479">Metal-binding</keyword>
<dbReference type="Proteomes" id="UP000287972">
    <property type="component" value="Unassembled WGS sequence"/>
</dbReference>
<dbReference type="SMART" id="SM00066">
    <property type="entry name" value="GAL4"/>
    <property type="match status" value="1"/>
</dbReference>
<evidence type="ECO:0000259" key="4">
    <source>
        <dbReference type="PROSITE" id="PS50048"/>
    </source>
</evidence>
<comment type="caution">
    <text evidence="5">The sequence shown here is derived from an EMBL/GenBank/DDBJ whole genome shotgun (WGS) entry which is preliminary data.</text>
</comment>
<proteinExistence type="predicted"/>
<dbReference type="CDD" id="cd00067">
    <property type="entry name" value="GAL4"/>
    <property type="match status" value="1"/>
</dbReference>
<keyword evidence="2" id="KW-0539">Nucleus</keyword>
<feature type="domain" description="Zn(2)-C6 fungal-type" evidence="4">
    <location>
        <begin position="25"/>
        <end position="57"/>
    </location>
</feature>
<dbReference type="InterPro" id="IPR001138">
    <property type="entry name" value="Zn2Cys6_DnaBD"/>
</dbReference>